<keyword evidence="5 7" id="KW-1133">Transmembrane helix</keyword>
<dbReference type="InterPro" id="IPR005115">
    <property type="entry name" value="Gly_transporter"/>
</dbReference>
<comment type="subcellular location">
    <subcellularLocation>
        <location evidence="1">Cell membrane</location>
        <topology evidence="1">Multi-pass membrane protein</topology>
    </subcellularLocation>
</comment>
<evidence type="ECO:0000256" key="1">
    <source>
        <dbReference type="ARBA" id="ARBA00004651"/>
    </source>
</evidence>
<evidence type="ECO:0000256" key="2">
    <source>
        <dbReference type="ARBA" id="ARBA00008193"/>
    </source>
</evidence>
<evidence type="ECO:0000313" key="9">
    <source>
        <dbReference type="EMBL" id="TVO70056.1"/>
    </source>
</evidence>
<accession>A0A557RY04</accession>
<feature type="domain" description="Glycine transporter" evidence="8">
    <location>
        <begin position="12"/>
        <end position="86"/>
    </location>
</feature>
<protein>
    <submittedName>
        <fullName evidence="9">Trimeric intracellular cation channel family protein</fullName>
    </submittedName>
</protein>
<feature type="transmembrane region" description="Helical" evidence="7">
    <location>
        <begin position="6"/>
        <end position="27"/>
    </location>
</feature>
<dbReference type="RefSeq" id="WP_144360336.1">
    <property type="nucleotide sequence ID" value="NZ_VMNH01000027.1"/>
</dbReference>
<name>A0A557RY04_9GAMM</name>
<comment type="caution">
    <text evidence="9">The sequence shown here is derived from an EMBL/GenBank/DDBJ whole genome shotgun (WGS) entry which is preliminary data.</text>
</comment>
<gene>
    <name evidence="9" type="ORF">FHP88_17190</name>
</gene>
<keyword evidence="10" id="KW-1185">Reference proteome</keyword>
<comment type="similarity">
    <text evidence="2">Belongs to the UPF0126 family.</text>
</comment>
<feature type="transmembrane region" description="Helical" evidence="7">
    <location>
        <begin position="179"/>
        <end position="200"/>
    </location>
</feature>
<feature type="transmembrane region" description="Helical" evidence="7">
    <location>
        <begin position="71"/>
        <end position="90"/>
    </location>
</feature>
<dbReference type="GO" id="GO:0005886">
    <property type="term" value="C:plasma membrane"/>
    <property type="evidence" value="ECO:0007669"/>
    <property type="project" value="UniProtKB-SubCell"/>
</dbReference>
<keyword evidence="4 7" id="KW-0812">Transmembrane</keyword>
<evidence type="ECO:0000256" key="5">
    <source>
        <dbReference type="ARBA" id="ARBA00022989"/>
    </source>
</evidence>
<evidence type="ECO:0000256" key="6">
    <source>
        <dbReference type="ARBA" id="ARBA00023136"/>
    </source>
</evidence>
<feature type="domain" description="Glycine transporter" evidence="8">
    <location>
        <begin position="98"/>
        <end position="170"/>
    </location>
</feature>
<evidence type="ECO:0000313" key="10">
    <source>
        <dbReference type="Proteomes" id="UP000316649"/>
    </source>
</evidence>
<evidence type="ECO:0000256" key="3">
    <source>
        <dbReference type="ARBA" id="ARBA00022475"/>
    </source>
</evidence>
<keyword evidence="3" id="KW-1003">Cell membrane</keyword>
<dbReference type="Pfam" id="PF03458">
    <property type="entry name" value="Gly_transporter"/>
    <property type="match status" value="2"/>
</dbReference>
<dbReference type="OrthoDB" id="9791874at2"/>
<feature type="transmembrane region" description="Helical" evidence="7">
    <location>
        <begin position="97"/>
        <end position="117"/>
    </location>
</feature>
<sequence>MELIDLGSIIHWLGLFGITVFAVSGALEAARKEMDILGFMLIGTVTGLGGGTLRDLLLGAVPVYWVQQPLTVTLCLVAAVLTYFLAPLLASRYRALIWMDAIGLATFSITGTSIALSLGSPPLIAVCMGVMSATFGGIIRDVLCSESLVLTSRELYVTTAAAGASSYLVLQLAGVGEIIATLGAFAIGFGLRAAAIVFGLKLPRYKRPVT</sequence>
<evidence type="ECO:0000259" key="8">
    <source>
        <dbReference type="Pfam" id="PF03458"/>
    </source>
</evidence>
<dbReference type="Proteomes" id="UP000316649">
    <property type="component" value="Unassembled WGS sequence"/>
</dbReference>
<dbReference type="PANTHER" id="PTHR30506">
    <property type="entry name" value="INNER MEMBRANE PROTEIN"/>
    <property type="match status" value="1"/>
</dbReference>
<dbReference type="EMBL" id="VMNH01000027">
    <property type="protein sequence ID" value="TVO70056.1"/>
    <property type="molecule type" value="Genomic_DNA"/>
</dbReference>
<feature type="transmembrane region" description="Helical" evidence="7">
    <location>
        <begin position="39"/>
        <end position="65"/>
    </location>
</feature>
<proteinExistence type="inferred from homology"/>
<dbReference type="AlphaFoldDB" id="A0A557RY04"/>
<evidence type="ECO:0000256" key="4">
    <source>
        <dbReference type="ARBA" id="ARBA00022692"/>
    </source>
</evidence>
<reference evidence="9 10" key="1">
    <citation type="submission" date="2019-07" db="EMBL/GenBank/DDBJ databases">
        <title>The pathways for chlorine oxyanion respiration interact through the shared metabolite chlorate.</title>
        <authorList>
            <person name="Barnum T.P."/>
            <person name="Cheng Y."/>
            <person name="Hill K.A."/>
            <person name="Lucas L.N."/>
            <person name="Carlson H.K."/>
            <person name="Coates J.D."/>
        </authorList>
    </citation>
    <scope>NUCLEOTIDE SEQUENCE [LARGE SCALE GENOMIC DNA]</scope>
    <source>
        <strain evidence="9 10">BK-1</strain>
    </source>
</reference>
<organism evidence="9 10">
    <name type="scientific">Sedimenticola selenatireducens</name>
    <dbReference type="NCBI Taxonomy" id="191960"/>
    <lineage>
        <taxon>Bacteria</taxon>
        <taxon>Pseudomonadati</taxon>
        <taxon>Pseudomonadota</taxon>
        <taxon>Gammaproteobacteria</taxon>
        <taxon>Chromatiales</taxon>
        <taxon>Sedimenticolaceae</taxon>
        <taxon>Sedimenticola</taxon>
    </lineage>
</organism>
<evidence type="ECO:0000256" key="7">
    <source>
        <dbReference type="SAM" id="Phobius"/>
    </source>
</evidence>
<dbReference type="PANTHER" id="PTHR30506:SF3">
    <property type="entry name" value="UPF0126 INNER MEMBRANE PROTEIN YADS-RELATED"/>
    <property type="match status" value="1"/>
</dbReference>
<keyword evidence="6 7" id="KW-0472">Membrane</keyword>